<proteinExistence type="inferred from homology"/>
<comment type="similarity">
    <text evidence="1">Belongs to the HMG-CoA reductase family.</text>
</comment>
<name>A0A3B0W439_9ZZZZ</name>
<dbReference type="SUPFAM" id="SSF55035">
    <property type="entry name" value="NAD-binding domain of HMG-CoA reductase"/>
    <property type="match status" value="1"/>
</dbReference>
<dbReference type="PROSITE" id="PS00318">
    <property type="entry name" value="HMG_COA_REDUCTASE_2"/>
    <property type="match status" value="1"/>
</dbReference>
<reference evidence="3" key="1">
    <citation type="submission" date="2018-06" db="EMBL/GenBank/DDBJ databases">
        <authorList>
            <person name="Zhirakovskaya E."/>
        </authorList>
    </citation>
    <scope>NUCLEOTIDE SEQUENCE</scope>
</reference>
<dbReference type="InterPro" id="IPR009029">
    <property type="entry name" value="HMG_CoA_Rdtase_sub-bd_dom_sf"/>
</dbReference>
<accession>A0A3B0W439</accession>
<dbReference type="Gene3D" id="1.10.8.660">
    <property type="match status" value="1"/>
</dbReference>
<dbReference type="AlphaFoldDB" id="A0A3B0W439"/>
<dbReference type="InterPro" id="IPR023076">
    <property type="entry name" value="HMG_CoA_Rdtase_CS"/>
</dbReference>
<dbReference type="PROSITE" id="PS00066">
    <property type="entry name" value="HMG_COA_REDUCTASE_1"/>
    <property type="match status" value="1"/>
</dbReference>
<dbReference type="PRINTS" id="PR00071">
    <property type="entry name" value="HMGCOARDTASE"/>
</dbReference>
<dbReference type="PANTHER" id="PTHR10572">
    <property type="entry name" value="3-HYDROXY-3-METHYLGLUTARYL-COENZYME A REDUCTASE"/>
    <property type="match status" value="1"/>
</dbReference>
<dbReference type="InterPro" id="IPR009023">
    <property type="entry name" value="HMG_CoA_Rdtase_NAD(P)-bd_sf"/>
</dbReference>
<dbReference type="InterPro" id="IPR002202">
    <property type="entry name" value="HMG_CoA_Rdtase"/>
</dbReference>
<evidence type="ECO:0000256" key="2">
    <source>
        <dbReference type="ARBA" id="ARBA00023002"/>
    </source>
</evidence>
<dbReference type="InterPro" id="IPR004553">
    <property type="entry name" value="HMG_CoA_Rdtase_bac-typ"/>
</dbReference>
<organism evidence="3">
    <name type="scientific">hydrothermal vent metagenome</name>
    <dbReference type="NCBI Taxonomy" id="652676"/>
    <lineage>
        <taxon>unclassified sequences</taxon>
        <taxon>metagenomes</taxon>
        <taxon>ecological metagenomes</taxon>
    </lineage>
</organism>
<dbReference type="PROSITE" id="PS50065">
    <property type="entry name" value="HMG_COA_REDUCTASE_4"/>
    <property type="match status" value="1"/>
</dbReference>
<dbReference type="Pfam" id="PF00368">
    <property type="entry name" value="HMG-CoA_red"/>
    <property type="match status" value="1"/>
</dbReference>
<evidence type="ECO:0000256" key="1">
    <source>
        <dbReference type="ARBA" id="ARBA00007661"/>
    </source>
</evidence>
<dbReference type="EC" id="1.1.1.34" evidence="3"/>
<dbReference type="InterPro" id="IPR023074">
    <property type="entry name" value="HMG_CoA_Rdtase_cat_sf"/>
</dbReference>
<gene>
    <name evidence="3" type="ORF">MNBD_CHLOROFLEXI01-3308</name>
</gene>
<dbReference type="NCBIfam" id="TIGR00532">
    <property type="entry name" value="HMG_CoA_R_NAD"/>
    <property type="match status" value="1"/>
</dbReference>
<dbReference type="GO" id="GO:0004420">
    <property type="term" value="F:hydroxymethylglutaryl-CoA reductase (NADPH) activity"/>
    <property type="evidence" value="ECO:0007669"/>
    <property type="project" value="UniProtKB-EC"/>
</dbReference>
<sequence length="433" mass="46229">MSRKSSRLPGFYKKSLRERIDLIAEWADLSEQEEQVLLEGGLGNSQADHMVENALGTFALPLGVAANFRINQRDYLIPMAVEEPSVIAAVSHSAKLIRAGGGFQTESSEPVMIGQVQILDIPDMDAAILTLQANKQRLMDLANACSQNIVRRGGGARDIEIRPFPETPVGPMLILHLHYDCRDAMGANAVNTAVEAMAPLVSELTNGRTNLRILSNLSDQRTATARCTIPADALTKHGIPGGEVAKLIEEANAFALVDPYRAATHNKGIMNGVDAICIATGNDWRAVEAGVHAYAARSGQYRALTDWHVNENGGLHGEMTLPLAVGIVGGATKVHPTAKVAMKILDVSSAGELAEIMTAVGLAQNLAAIKALATVGIQKGHMRLHARQIALAAGATDGLVQKIADQLVTEQNIRVDRAAELLNSNQYSVNSIQ</sequence>
<dbReference type="Gene3D" id="3.90.770.10">
    <property type="entry name" value="3-hydroxy-3-methylglutaryl-coenzyme A Reductase, Chain A, domain 2"/>
    <property type="match status" value="2"/>
</dbReference>
<dbReference type="PROSITE" id="PS01192">
    <property type="entry name" value="HMG_COA_REDUCTASE_3"/>
    <property type="match status" value="1"/>
</dbReference>
<dbReference type="EMBL" id="UOEU01000704">
    <property type="protein sequence ID" value="VAW38404.1"/>
    <property type="molecule type" value="Genomic_DNA"/>
</dbReference>
<dbReference type="PANTHER" id="PTHR10572:SF24">
    <property type="entry name" value="3-HYDROXY-3-METHYLGLUTARYL-COENZYME A REDUCTASE"/>
    <property type="match status" value="1"/>
</dbReference>
<dbReference type="GO" id="GO:0015936">
    <property type="term" value="P:coenzyme A metabolic process"/>
    <property type="evidence" value="ECO:0007669"/>
    <property type="project" value="InterPro"/>
</dbReference>
<protein>
    <submittedName>
        <fullName evidence="3">Hydroxymethylglutaryl-CoA reductase</fullName>
        <ecNumber evidence="3">1.1.1.34</ecNumber>
    </submittedName>
</protein>
<evidence type="ECO:0000313" key="3">
    <source>
        <dbReference type="EMBL" id="VAW38404.1"/>
    </source>
</evidence>
<keyword evidence="2 3" id="KW-0560">Oxidoreductase</keyword>
<dbReference type="CDD" id="cd00644">
    <property type="entry name" value="HMG-CoA_reductase_classII"/>
    <property type="match status" value="1"/>
</dbReference>
<dbReference type="SUPFAM" id="SSF56542">
    <property type="entry name" value="Substrate-binding domain of HMG-CoA reductase"/>
    <property type="match status" value="1"/>
</dbReference>